<protein>
    <submittedName>
        <fullName evidence="4">Acetyltransferases</fullName>
    </submittedName>
</protein>
<keyword evidence="2" id="KW-0012">Acyltransferase</keyword>
<dbReference type="PANTHER" id="PTHR43877:SF1">
    <property type="entry name" value="ACETYLTRANSFERASE"/>
    <property type="match status" value="1"/>
</dbReference>
<evidence type="ECO:0000313" key="4">
    <source>
        <dbReference type="EMBL" id="GAP13297.1"/>
    </source>
</evidence>
<dbReference type="InterPro" id="IPR000182">
    <property type="entry name" value="GNAT_dom"/>
</dbReference>
<dbReference type="GO" id="GO:0016747">
    <property type="term" value="F:acyltransferase activity, transferring groups other than amino-acyl groups"/>
    <property type="evidence" value="ECO:0007669"/>
    <property type="project" value="InterPro"/>
</dbReference>
<dbReference type="PROSITE" id="PS51186">
    <property type="entry name" value="GNAT"/>
    <property type="match status" value="1"/>
</dbReference>
<organism evidence="4">
    <name type="scientific">Longilinea arvoryzae</name>
    <dbReference type="NCBI Taxonomy" id="360412"/>
    <lineage>
        <taxon>Bacteria</taxon>
        <taxon>Bacillati</taxon>
        <taxon>Chloroflexota</taxon>
        <taxon>Anaerolineae</taxon>
        <taxon>Anaerolineales</taxon>
        <taxon>Anaerolineaceae</taxon>
        <taxon>Longilinea</taxon>
    </lineage>
</organism>
<dbReference type="AlphaFoldDB" id="A0A0S7BHG9"/>
<dbReference type="InterPro" id="IPR050832">
    <property type="entry name" value="Bact_Acetyltransf"/>
</dbReference>
<reference evidence="4" key="1">
    <citation type="submission" date="2015-07" db="EMBL/GenBank/DDBJ databases">
        <title>Draft Genome Sequences of Anaerolinea thermolimosa IMO-1, Bellilinea caldifistulae GOMI-1, Leptolinea tardivitalis YMTK-2, Levilinea saccharolytica KIBI-1,Longilinea arvoryzae KOME-1, Previously Described as Members of the Anaerolineaceae (Chloroflexi).</title>
        <authorList>
            <person name="Sekiguchi Y."/>
            <person name="Ohashi A."/>
            <person name="Matsuura N."/>
            <person name="Tourlousse M.D."/>
        </authorList>
    </citation>
    <scope>NUCLEOTIDE SEQUENCE [LARGE SCALE GENOMIC DNA]</scope>
    <source>
        <strain evidence="4">KOME-1</strain>
    </source>
</reference>
<name>A0A0S7BHG9_9CHLR</name>
<dbReference type="Gene3D" id="3.40.630.30">
    <property type="match status" value="1"/>
</dbReference>
<dbReference type="SUPFAM" id="SSF55729">
    <property type="entry name" value="Acyl-CoA N-acyltransferases (Nat)"/>
    <property type="match status" value="1"/>
</dbReference>
<dbReference type="CDD" id="cd04301">
    <property type="entry name" value="NAT_SF"/>
    <property type="match status" value="1"/>
</dbReference>
<evidence type="ECO:0000256" key="2">
    <source>
        <dbReference type="ARBA" id="ARBA00023315"/>
    </source>
</evidence>
<keyword evidence="1 4" id="KW-0808">Transferase</keyword>
<dbReference type="InterPro" id="IPR016181">
    <property type="entry name" value="Acyl_CoA_acyltransferase"/>
</dbReference>
<dbReference type="STRING" id="360412.LARV_01050"/>
<evidence type="ECO:0000256" key="1">
    <source>
        <dbReference type="ARBA" id="ARBA00022679"/>
    </source>
</evidence>
<dbReference type="RefSeq" id="WP_075072645.1">
    <property type="nucleotide sequence ID" value="NZ_DF967972.1"/>
</dbReference>
<dbReference type="Proteomes" id="UP000055060">
    <property type="component" value="Unassembled WGS sequence"/>
</dbReference>
<keyword evidence="5" id="KW-1185">Reference proteome</keyword>
<evidence type="ECO:0000313" key="5">
    <source>
        <dbReference type="Proteomes" id="UP000055060"/>
    </source>
</evidence>
<proteinExistence type="predicted"/>
<dbReference type="OrthoDB" id="3216107at2"/>
<evidence type="ECO:0000259" key="3">
    <source>
        <dbReference type="PROSITE" id="PS51186"/>
    </source>
</evidence>
<dbReference type="EMBL" id="DF967972">
    <property type="protein sequence ID" value="GAP13297.1"/>
    <property type="molecule type" value="Genomic_DNA"/>
</dbReference>
<feature type="domain" description="N-acetyltransferase" evidence="3">
    <location>
        <begin position="7"/>
        <end position="146"/>
    </location>
</feature>
<dbReference type="Pfam" id="PF00583">
    <property type="entry name" value="Acetyltransf_1"/>
    <property type="match status" value="1"/>
</dbReference>
<gene>
    <name evidence="4" type="ORF">LARV_01050</name>
</gene>
<accession>A0A0S7BHG9</accession>
<dbReference type="PANTHER" id="PTHR43877">
    <property type="entry name" value="AMINOALKYLPHOSPHONATE N-ACETYLTRANSFERASE-RELATED-RELATED"/>
    <property type="match status" value="1"/>
</dbReference>
<sequence>MDVFEITQVTDEIEEAFHRLIPQLSSSNPPPTRAELEDIVSSRASILLGARDPDKNNKLVGSLTLAVFRVPTGVRAWIEDVVVDNESRGKGIGEALTRAAIERAKQEGAVTVDLTSRPSREAANRLYVRVGFVARHTNIYRFNIGR</sequence>